<comment type="caution">
    <text evidence="2">The sequence shown here is derived from an EMBL/GenBank/DDBJ whole genome shotgun (WGS) entry which is preliminary data.</text>
</comment>
<gene>
    <name evidence="2" type="ORF">N790_06515</name>
</gene>
<dbReference type="GO" id="GO:0008081">
    <property type="term" value="F:phosphoric diester hydrolase activity"/>
    <property type="evidence" value="ECO:0007669"/>
    <property type="project" value="UniProtKB-ARBA"/>
</dbReference>
<dbReference type="Gene3D" id="1.10.3210.10">
    <property type="entry name" value="Hypothetical protein af1432"/>
    <property type="match status" value="1"/>
</dbReference>
<evidence type="ECO:0000313" key="3">
    <source>
        <dbReference type="Proteomes" id="UP000029392"/>
    </source>
</evidence>
<keyword evidence="3" id="KW-1185">Reference proteome</keyword>
<dbReference type="InterPro" id="IPR037522">
    <property type="entry name" value="HD_GYP_dom"/>
</dbReference>
<dbReference type="InterPro" id="IPR021812">
    <property type="entry name" value="DUF3391"/>
</dbReference>
<evidence type="ECO:0000259" key="1">
    <source>
        <dbReference type="PROSITE" id="PS51832"/>
    </source>
</evidence>
<dbReference type="Proteomes" id="UP000029392">
    <property type="component" value="Unassembled WGS sequence"/>
</dbReference>
<evidence type="ECO:0000313" key="2">
    <source>
        <dbReference type="EMBL" id="KFN48470.1"/>
    </source>
</evidence>
<dbReference type="PATRIC" id="fig|1384054.3.peg.1318"/>
<dbReference type="PANTHER" id="PTHR43155:SF2">
    <property type="entry name" value="CYCLIC DI-GMP PHOSPHODIESTERASE PA4108"/>
    <property type="match status" value="1"/>
</dbReference>
<dbReference type="EMBL" id="AVCH01000151">
    <property type="protein sequence ID" value="KFN48470.1"/>
    <property type="molecule type" value="Genomic_DNA"/>
</dbReference>
<feature type="domain" description="HD-GYP" evidence="1">
    <location>
        <begin position="138"/>
        <end position="334"/>
    </location>
</feature>
<accession>A0A091BVW3</accession>
<dbReference type="CDD" id="cd00077">
    <property type="entry name" value="HDc"/>
    <property type="match status" value="1"/>
</dbReference>
<sequence length="406" mass="44885">MAVEERQMLVGLLEKGMYVNRLDRDWVGTPFPFQGFVIASDEDIELLGLYCTSVFIDVEKSAAPSRPSMRVASAGSRQVFPKRGPEYVNTVAVQDEVPRAREAHTELRKLAERIADDVRAGRRLEPGVVQEAVEPMVESLVRNADALFWLMALMKRDDYAYSHAVNCSALAAAFGRHLALPRDVLVELATGGFLLDAGMVTLPEDLTQHTGKLDGEAVQLMRSHVQRSMEVLDQAGITGKWARELVAGHHERHDGSGYPQSLAGDRIPLAARMGAVVDTYDALRSDRPHRTGDSRHGALQTLYRARDRLFQAEVVEQFLQCLGVYPTGSLVELSTGEVGIVMAQNQVRRLRPRVMLLLDANKQPYQPYRDVDLMAGDPNVAEGSVKIRTALEPGAYGLDPADLFLL</sequence>
<dbReference type="AlphaFoldDB" id="A0A091BVW3"/>
<reference evidence="2 3" key="1">
    <citation type="submission" date="2013-09" db="EMBL/GenBank/DDBJ databases">
        <title>Genome sequencing of Arenimonas malthae.</title>
        <authorList>
            <person name="Chen F."/>
            <person name="Wang G."/>
        </authorList>
    </citation>
    <scope>NUCLEOTIDE SEQUENCE [LARGE SCALE GENOMIC DNA]</scope>
    <source>
        <strain evidence="2 3">CC-JY-1</strain>
    </source>
</reference>
<protein>
    <recommendedName>
        <fullName evidence="1">HD-GYP domain-containing protein</fullName>
    </recommendedName>
</protein>
<dbReference type="SUPFAM" id="SSF109604">
    <property type="entry name" value="HD-domain/PDEase-like"/>
    <property type="match status" value="1"/>
</dbReference>
<dbReference type="Pfam" id="PF13487">
    <property type="entry name" value="HD_5"/>
    <property type="match status" value="1"/>
</dbReference>
<dbReference type="PROSITE" id="PS51832">
    <property type="entry name" value="HD_GYP"/>
    <property type="match status" value="1"/>
</dbReference>
<proteinExistence type="predicted"/>
<dbReference type="RefSeq" id="WP_043802623.1">
    <property type="nucleotide sequence ID" value="NZ_AVCH01000151.1"/>
</dbReference>
<dbReference type="InterPro" id="IPR003607">
    <property type="entry name" value="HD/PDEase_dom"/>
</dbReference>
<dbReference type="Pfam" id="PF11871">
    <property type="entry name" value="DUF3391"/>
    <property type="match status" value="1"/>
</dbReference>
<name>A0A091BVW3_9GAMM</name>
<organism evidence="2 3">
    <name type="scientific">Arenimonas malthae CC-JY-1</name>
    <dbReference type="NCBI Taxonomy" id="1384054"/>
    <lineage>
        <taxon>Bacteria</taxon>
        <taxon>Pseudomonadati</taxon>
        <taxon>Pseudomonadota</taxon>
        <taxon>Gammaproteobacteria</taxon>
        <taxon>Lysobacterales</taxon>
        <taxon>Lysobacteraceae</taxon>
        <taxon>Arenimonas</taxon>
    </lineage>
</organism>
<dbReference type="eggNOG" id="COG2206">
    <property type="taxonomic scope" value="Bacteria"/>
</dbReference>
<dbReference type="OrthoDB" id="9802066at2"/>
<dbReference type="STRING" id="1384054.N790_06515"/>
<dbReference type="PANTHER" id="PTHR43155">
    <property type="entry name" value="CYCLIC DI-GMP PHOSPHODIESTERASE PA4108-RELATED"/>
    <property type="match status" value="1"/>
</dbReference>